<accession>A0A0E9RUM4</accession>
<protein>
    <submittedName>
        <fullName evidence="1">Uncharacterized protein</fullName>
    </submittedName>
</protein>
<reference evidence="1" key="2">
    <citation type="journal article" date="2015" name="Fish Shellfish Immunol.">
        <title>Early steps in the European eel (Anguilla anguilla)-Vibrio vulnificus interaction in the gills: Role of the RtxA13 toxin.</title>
        <authorList>
            <person name="Callol A."/>
            <person name="Pajuelo D."/>
            <person name="Ebbesson L."/>
            <person name="Teles M."/>
            <person name="MacKenzie S."/>
            <person name="Amaro C."/>
        </authorList>
    </citation>
    <scope>NUCLEOTIDE SEQUENCE</scope>
</reference>
<organism evidence="1">
    <name type="scientific">Anguilla anguilla</name>
    <name type="common">European freshwater eel</name>
    <name type="synonym">Muraena anguilla</name>
    <dbReference type="NCBI Taxonomy" id="7936"/>
    <lineage>
        <taxon>Eukaryota</taxon>
        <taxon>Metazoa</taxon>
        <taxon>Chordata</taxon>
        <taxon>Craniata</taxon>
        <taxon>Vertebrata</taxon>
        <taxon>Euteleostomi</taxon>
        <taxon>Actinopterygii</taxon>
        <taxon>Neopterygii</taxon>
        <taxon>Teleostei</taxon>
        <taxon>Anguilliformes</taxon>
        <taxon>Anguillidae</taxon>
        <taxon>Anguilla</taxon>
    </lineage>
</organism>
<proteinExistence type="predicted"/>
<dbReference type="AlphaFoldDB" id="A0A0E9RUM4"/>
<name>A0A0E9RUM4_ANGAN</name>
<reference evidence="1" key="1">
    <citation type="submission" date="2014-11" db="EMBL/GenBank/DDBJ databases">
        <authorList>
            <person name="Amaro Gonzalez C."/>
        </authorList>
    </citation>
    <scope>NUCLEOTIDE SEQUENCE</scope>
</reference>
<sequence length="21" mass="2370">MALMVIHPFGSHRPVRFLGFG</sequence>
<evidence type="ECO:0000313" key="1">
    <source>
        <dbReference type="EMBL" id="JAH31968.1"/>
    </source>
</evidence>
<dbReference type="EMBL" id="GBXM01076609">
    <property type="protein sequence ID" value="JAH31968.1"/>
    <property type="molecule type" value="Transcribed_RNA"/>
</dbReference>